<protein>
    <recommendedName>
        <fullName evidence="1">N-acetyltransferase domain-containing protein</fullName>
    </recommendedName>
</protein>
<comment type="caution">
    <text evidence="2">The sequence shown here is derived from an EMBL/GenBank/DDBJ whole genome shotgun (WGS) entry which is preliminary data.</text>
</comment>
<dbReference type="GO" id="GO:0016747">
    <property type="term" value="F:acyltransferase activity, transferring groups other than amino-acyl groups"/>
    <property type="evidence" value="ECO:0007669"/>
    <property type="project" value="InterPro"/>
</dbReference>
<evidence type="ECO:0000313" key="3">
    <source>
        <dbReference type="Proteomes" id="UP000070366"/>
    </source>
</evidence>
<dbReference type="EMBL" id="LSZW01000047">
    <property type="protein sequence ID" value="KXK66331.1"/>
    <property type="molecule type" value="Genomic_DNA"/>
</dbReference>
<dbReference type="Pfam" id="PF00583">
    <property type="entry name" value="Acetyltransf_1"/>
    <property type="match status" value="1"/>
</dbReference>
<sequence length="127" mass="14096">MGNLIEISGDTVDREHVCCAISDKKSTQAKKEWMKGCFADGYQFWKADARGKALIEFVPAENAWAPIAADGYLFIDCFWVAGSLTKKGYGTALLERCSETAKELGEKRTCGSLRRQKTALPLRSRVL</sequence>
<dbReference type="InterPro" id="IPR000182">
    <property type="entry name" value="GNAT_dom"/>
</dbReference>
<reference evidence="2 3" key="1">
    <citation type="submission" date="2016-02" db="EMBL/GenBank/DDBJ databases">
        <authorList>
            <person name="Wen L."/>
            <person name="He K."/>
            <person name="Yang H."/>
        </authorList>
    </citation>
    <scope>NUCLEOTIDE SEQUENCE [LARGE SCALE GENOMIC DNA]</scope>
    <source>
        <strain evidence="2 3">DSM 22607</strain>
    </source>
</reference>
<dbReference type="Gene3D" id="3.40.630.30">
    <property type="match status" value="1"/>
</dbReference>
<proteinExistence type="predicted"/>
<evidence type="ECO:0000313" key="2">
    <source>
        <dbReference type="EMBL" id="KXK66331.1"/>
    </source>
</evidence>
<feature type="domain" description="N-acetyltransferase" evidence="1">
    <location>
        <begin position="38"/>
        <end position="109"/>
    </location>
</feature>
<accession>A0A136Q6M3</accession>
<dbReference type="RefSeq" id="WP_242861999.1">
    <property type="nucleotide sequence ID" value="NZ_CABMOF010000003.1"/>
</dbReference>
<dbReference type="Proteomes" id="UP000070366">
    <property type="component" value="Unassembled WGS sequence"/>
</dbReference>
<dbReference type="AlphaFoldDB" id="A0A136Q6M3"/>
<dbReference type="SUPFAM" id="SSF55729">
    <property type="entry name" value="Acyl-CoA N-acyltransferases (Nat)"/>
    <property type="match status" value="1"/>
</dbReference>
<keyword evidence="3" id="KW-1185">Reference proteome</keyword>
<dbReference type="InterPro" id="IPR016181">
    <property type="entry name" value="Acyl_CoA_acyltransferase"/>
</dbReference>
<gene>
    <name evidence="2" type="ORF">HMPREF3293_01068</name>
</gene>
<dbReference type="STRING" id="626937.HMPREF3293_01068"/>
<evidence type="ECO:0000259" key="1">
    <source>
        <dbReference type="Pfam" id="PF00583"/>
    </source>
</evidence>
<dbReference type="CDD" id="cd04301">
    <property type="entry name" value="NAT_SF"/>
    <property type="match status" value="1"/>
</dbReference>
<name>A0A136Q6M3_9FIRM</name>
<organism evidence="2 3">
    <name type="scientific">Christensenella minuta</name>
    <dbReference type="NCBI Taxonomy" id="626937"/>
    <lineage>
        <taxon>Bacteria</taxon>
        <taxon>Bacillati</taxon>
        <taxon>Bacillota</taxon>
        <taxon>Clostridia</taxon>
        <taxon>Christensenellales</taxon>
        <taxon>Christensenellaceae</taxon>
        <taxon>Christensenella</taxon>
    </lineage>
</organism>